<keyword evidence="2" id="KW-1185">Reference proteome</keyword>
<dbReference type="EMBL" id="JARJCN010000025">
    <property type="protein sequence ID" value="KAJ7088776.1"/>
    <property type="molecule type" value="Genomic_DNA"/>
</dbReference>
<dbReference type="Proteomes" id="UP001222325">
    <property type="component" value="Unassembled WGS sequence"/>
</dbReference>
<organism evidence="1 2">
    <name type="scientific">Mycena belliarum</name>
    <dbReference type="NCBI Taxonomy" id="1033014"/>
    <lineage>
        <taxon>Eukaryota</taxon>
        <taxon>Fungi</taxon>
        <taxon>Dikarya</taxon>
        <taxon>Basidiomycota</taxon>
        <taxon>Agaricomycotina</taxon>
        <taxon>Agaricomycetes</taxon>
        <taxon>Agaricomycetidae</taxon>
        <taxon>Agaricales</taxon>
        <taxon>Marasmiineae</taxon>
        <taxon>Mycenaceae</taxon>
        <taxon>Mycena</taxon>
    </lineage>
</organism>
<dbReference type="SUPFAM" id="SSF52047">
    <property type="entry name" value="RNI-like"/>
    <property type="match status" value="1"/>
</dbReference>
<dbReference type="Gene3D" id="3.80.10.10">
    <property type="entry name" value="Ribonuclease Inhibitor"/>
    <property type="match status" value="1"/>
</dbReference>
<name>A0AAD6U3P5_9AGAR</name>
<protein>
    <recommendedName>
        <fullName evidence="3">F-box domain-containing protein</fullName>
    </recommendedName>
</protein>
<evidence type="ECO:0000313" key="1">
    <source>
        <dbReference type="EMBL" id="KAJ7088776.1"/>
    </source>
</evidence>
<evidence type="ECO:0000313" key="2">
    <source>
        <dbReference type="Proteomes" id="UP001222325"/>
    </source>
</evidence>
<reference evidence="1" key="1">
    <citation type="submission" date="2023-03" db="EMBL/GenBank/DDBJ databases">
        <title>Massive genome expansion in bonnet fungi (Mycena s.s.) driven by repeated elements and novel gene families across ecological guilds.</title>
        <authorList>
            <consortium name="Lawrence Berkeley National Laboratory"/>
            <person name="Harder C.B."/>
            <person name="Miyauchi S."/>
            <person name="Viragh M."/>
            <person name="Kuo A."/>
            <person name="Thoen E."/>
            <person name="Andreopoulos B."/>
            <person name="Lu D."/>
            <person name="Skrede I."/>
            <person name="Drula E."/>
            <person name="Henrissat B."/>
            <person name="Morin E."/>
            <person name="Kohler A."/>
            <person name="Barry K."/>
            <person name="LaButti K."/>
            <person name="Morin E."/>
            <person name="Salamov A."/>
            <person name="Lipzen A."/>
            <person name="Mereny Z."/>
            <person name="Hegedus B."/>
            <person name="Baldrian P."/>
            <person name="Stursova M."/>
            <person name="Weitz H."/>
            <person name="Taylor A."/>
            <person name="Grigoriev I.V."/>
            <person name="Nagy L.G."/>
            <person name="Martin F."/>
            <person name="Kauserud H."/>
        </authorList>
    </citation>
    <scope>NUCLEOTIDE SEQUENCE</scope>
    <source>
        <strain evidence="1">CBHHK173m</strain>
    </source>
</reference>
<dbReference type="AlphaFoldDB" id="A0AAD6U3P5"/>
<proteinExistence type="predicted"/>
<dbReference type="InterPro" id="IPR032675">
    <property type="entry name" value="LRR_dom_sf"/>
</dbReference>
<gene>
    <name evidence="1" type="ORF">B0H15DRAFT_840748</name>
</gene>
<accession>A0AAD6U3P5</accession>
<sequence length="544" mass="59447">MHRCLSLPEVFQIILEKLDEADLPSPSYRSLGSSSHARLARTCRLFSDAALNMLWRNQYTMIALLKCFPAHLWEVTGLNDSSSAIGPADWERFLLYAARIKSITLGPNLLAHAADLPLDALEMINITRPAECILPNLRSLSWVTPDPAVLPFIRLFLCPGLSAISLMLEPTPAHGSLLLWLGSTAHSLREVTLSGTDFAMDSETHPATLDGITSFILTLDNIKTLSVPRLHPSAQRHLASLPTLRTLTIGDFSSAEPGSSHPHPYPHPSFPALSHLTLGGPRLGTKLAPVTSLLSRISPSALETFMFYDGLVPTSVAMGTFFAALHSSGAHLHLTQLTVCFTILPFDFVDPTGYRLTTAGLTPLLSFPCLQYVELGVRTGFEIDDPFCAAMAAAWPQLEHLDLNTDFSYDLAPPPTATAASLLAFATHCPRLTGLNLPLDMTRMPELPPRSLRPEQTALQVLGVLDSAVDSTARTARFLASLFPCLAQIDSAFGATEAGVVRRREWVAVEELVPVFVAVVLDEDRHWRAESRRLRDMIDKGTQV</sequence>
<comment type="caution">
    <text evidence="1">The sequence shown here is derived from an EMBL/GenBank/DDBJ whole genome shotgun (WGS) entry which is preliminary data.</text>
</comment>
<evidence type="ECO:0008006" key="3">
    <source>
        <dbReference type="Google" id="ProtNLM"/>
    </source>
</evidence>